<comment type="caution">
    <text evidence="1">The sequence shown here is derived from an EMBL/GenBank/DDBJ whole genome shotgun (WGS) entry which is preliminary data.</text>
</comment>
<dbReference type="AlphaFoldDB" id="A0A941INB1"/>
<sequence>MILLGHAHAATDAASPAIRKEAIKTLMDLGPEFLDAILETFAAAGATRSEP</sequence>
<gene>
    <name evidence="1" type="ORF">KDL01_10890</name>
</gene>
<accession>A0A941INB1</accession>
<name>A0A941INB1_9ACTN</name>
<evidence type="ECO:0000313" key="2">
    <source>
        <dbReference type="Proteomes" id="UP000675781"/>
    </source>
</evidence>
<keyword evidence="2" id="KW-1185">Reference proteome</keyword>
<dbReference type="EMBL" id="JAGSOG010000039">
    <property type="protein sequence ID" value="MBR7833774.1"/>
    <property type="molecule type" value="Genomic_DNA"/>
</dbReference>
<dbReference type="RefSeq" id="WP_212528295.1">
    <property type="nucleotide sequence ID" value="NZ_JAGSOG010000039.1"/>
</dbReference>
<organism evidence="1 2">
    <name type="scientific">Actinospica durhamensis</name>
    <dbReference type="NCBI Taxonomy" id="1508375"/>
    <lineage>
        <taxon>Bacteria</taxon>
        <taxon>Bacillati</taxon>
        <taxon>Actinomycetota</taxon>
        <taxon>Actinomycetes</taxon>
        <taxon>Catenulisporales</taxon>
        <taxon>Actinospicaceae</taxon>
        <taxon>Actinospica</taxon>
    </lineage>
</organism>
<reference evidence="1" key="1">
    <citation type="submission" date="2021-04" db="EMBL/GenBank/DDBJ databases">
        <title>Genome based classification of Actinospica acidithermotolerans sp. nov., an actinobacterium isolated from an Indonesian hot spring.</title>
        <authorList>
            <person name="Kusuma A.B."/>
            <person name="Putra K.E."/>
            <person name="Nafisah S."/>
            <person name="Loh J."/>
            <person name="Nouioui I."/>
            <person name="Goodfellow M."/>
        </authorList>
    </citation>
    <scope>NUCLEOTIDE SEQUENCE</scope>
    <source>
        <strain evidence="1">CSCA 57</strain>
    </source>
</reference>
<protein>
    <submittedName>
        <fullName evidence="1">Uncharacterized protein</fullName>
    </submittedName>
</protein>
<dbReference type="Proteomes" id="UP000675781">
    <property type="component" value="Unassembled WGS sequence"/>
</dbReference>
<proteinExistence type="predicted"/>
<evidence type="ECO:0000313" key="1">
    <source>
        <dbReference type="EMBL" id="MBR7833774.1"/>
    </source>
</evidence>